<keyword evidence="3" id="KW-1185">Reference proteome</keyword>
<name>A0A3N0YRI0_ANAGA</name>
<dbReference type="EMBL" id="RJVU01028838">
    <property type="protein sequence ID" value="ROL48803.1"/>
    <property type="molecule type" value="Genomic_DNA"/>
</dbReference>
<reference evidence="2 3" key="1">
    <citation type="submission" date="2018-10" db="EMBL/GenBank/DDBJ databases">
        <title>Genome assembly for a Yunnan-Guizhou Plateau 3E fish, Anabarilius grahami (Regan), and its evolutionary and genetic applications.</title>
        <authorList>
            <person name="Jiang W."/>
        </authorList>
    </citation>
    <scope>NUCLEOTIDE SEQUENCE [LARGE SCALE GENOMIC DNA]</scope>
    <source>
        <strain evidence="2">AG-KIZ</strain>
        <tissue evidence="2">Muscle</tissue>
    </source>
</reference>
<evidence type="ECO:0000313" key="2">
    <source>
        <dbReference type="EMBL" id="ROL48803.1"/>
    </source>
</evidence>
<organism evidence="2 3">
    <name type="scientific">Anabarilius grahami</name>
    <name type="common">Kanglang fish</name>
    <name type="synonym">Barilius grahami</name>
    <dbReference type="NCBI Taxonomy" id="495550"/>
    <lineage>
        <taxon>Eukaryota</taxon>
        <taxon>Metazoa</taxon>
        <taxon>Chordata</taxon>
        <taxon>Craniata</taxon>
        <taxon>Vertebrata</taxon>
        <taxon>Euteleostomi</taxon>
        <taxon>Actinopterygii</taxon>
        <taxon>Neopterygii</taxon>
        <taxon>Teleostei</taxon>
        <taxon>Ostariophysi</taxon>
        <taxon>Cypriniformes</taxon>
        <taxon>Xenocyprididae</taxon>
        <taxon>Xenocypridinae</taxon>
        <taxon>Xenocypridinae incertae sedis</taxon>
        <taxon>Anabarilius</taxon>
    </lineage>
</organism>
<sequence length="97" mass="10523">MGQHMGWKRGEENTEFDEFGTEHIRRLIISSLILAEAFSPGKKLAALEEALPPLKRPCSGPAESPDSPPLPTPAPVSARLLPPSGASRAFPAVYYRI</sequence>
<evidence type="ECO:0000256" key="1">
    <source>
        <dbReference type="SAM" id="MobiDB-lite"/>
    </source>
</evidence>
<accession>A0A3N0YRI0</accession>
<dbReference type="AlphaFoldDB" id="A0A3N0YRI0"/>
<dbReference type="Proteomes" id="UP000281406">
    <property type="component" value="Unassembled WGS sequence"/>
</dbReference>
<proteinExistence type="predicted"/>
<protein>
    <submittedName>
        <fullName evidence="2">Uncharacterized protein</fullName>
    </submittedName>
</protein>
<evidence type="ECO:0000313" key="3">
    <source>
        <dbReference type="Proteomes" id="UP000281406"/>
    </source>
</evidence>
<gene>
    <name evidence="2" type="ORF">DPX16_0278</name>
</gene>
<comment type="caution">
    <text evidence="2">The sequence shown here is derived from an EMBL/GenBank/DDBJ whole genome shotgun (WGS) entry which is preliminary data.</text>
</comment>
<feature type="region of interest" description="Disordered" evidence="1">
    <location>
        <begin position="53"/>
        <end position="85"/>
    </location>
</feature>